<sequence>MRLRLTPRDAVIFPLLRAQAALPSVACGLLVTMIGSTVAERSEILERMRAVERDAAQARSAVLDRVVASFVTPYDREDLYRLATALDACVDEIARTGDRVAAARLPRLPEPLVAQVESIQRCSELVDSAGGEFSRMTALRDVCVQLSGLVSHSRRAHERFVADLLAGHSDAGIDPLEMIRLSMLADALVRALERFRDLAQIVETIAVKEA</sequence>
<keyword evidence="3" id="KW-1185">Reference proteome</keyword>
<evidence type="ECO:0000256" key="1">
    <source>
        <dbReference type="ARBA" id="ARBA00008591"/>
    </source>
</evidence>
<dbReference type="Proteomes" id="UP000224915">
    <property type="component" value="Unassembled WGS sequence"/>
</dbReference>
<name>A0A2A9CXJ8_9MICO</name>
<dbReference type="Pfam" id="PF01865">
    <property type="entry name" value="PhoU_div"/>
    <property type="match status" value="1"/>
</dbReference>
<dbReference type="PANTHER" id="PTHR37298">
    <property type="entry name" value="UPF0111 PROTEIN YKAA"/>
    <property type="match status" value="1"/>
</dbReference>
<dbReference type="Gene3D" id="1.20.58.220">
    <property type="entry name" value="Phosphate transport system protein phou homolog 2, domain 2"/>
    <property type="match status" value="1"/>
</dbReference>
<proteinExistence type="inferred from homology"/>
<dbReference type="PANTHER" id="PTHR37298:SF1">
    <property type="entry name" value="UPF0111 PROTEIN YKAA"/>
    <property type="match status" value="1"/>
</dbReference>
<accession>A0A2A9CXJ8</accession>
<reference evidence="2 3" key="1">
    <citation type="submission" date="2017-10" db="EMBL/GenBank/DDBJ databases">
        <title>Sequencing the genomes of 1000 actinobacteria strains.</title>
        <authorList>
            <person name="Klenk H.-P."/>
        </authorList>
    </citation>
    <scope>NUCLEOTIDE SEQUENCE [LARGE SCALE GENOMIC DNA]</scope>
    <source>
        <strain evidence="2 3">DSM 21801</strain>
    </source>
</reference>
<gene>
    <name evidence="2" type="ORF">ATL40_0421</name>
</gene>
<dbReference type="AlphaFoldDB" id="A0A2A9CXJ8"/>
<comment type="caution">
    <text evidence="2">The sequence shown here is derived from an EMBL/GenBank/DDBJ whole genome shotgun (WGS) entry which is preliminary data.</text>
</comment>
<comment type="similarity">
    <text evidence="1">Belongs to the UPF0111 family.</text>
</comment>
<evidence type="ECO:0000313" key="2">
    <source>
        <dbReference type="EMBL" id="PFG18871.1"/>
    </source>
</evidence>
<evidence type="ECO:0008006" key="4">
    <source>
        <dbReference type="Google" id="ProtNLM"/>
    </source>
</evidence>
<organism evidence="2 3">
    <name type="scientific">Serinibacter salmoneus</name>
    <dbReference type="NCBI Taxonomy" id="556530"/>
    <lineage>
        <taxon>Bacteria</taxon>
        <taxon>Bacillati</taxon>
        <taxon>Actinomycetota</taxon>
        <taxon>Actinomycetes</taxon>
        <taxon>Micrococcales</taxon>
        <taxon>Beutenbergiaceae</taxon>
        <taxon>Serinibacter</taxon>
    </lineage>
</organism>
<dbReference type="InterPro" id="IPR018445">
    <property type="entry name" value="Put_Phosphate_transp_reg"/>
</dbReference>
<dbReference type="InterPro" id="IPR052912">
    <property type="entry name" value="UPF0111_domain"/>
</dbReference>
<dbReference type="InterPro" id="IPR038078">
    <property type="entry name" value="PhoU-like_sf"/>
</dbReference>
<dbReference type="OrthoDB" id="9797568at2"/>
<dbReference type="EMBL" id="PDJD01000001">
    <property type="protein sequence ID" value="PFG18871.1"/>
    <property type="molecule type" value="Genomic_DNA"/>
</dbReference>
<protein>
    <recommendedName>
        <fullName evidence="4">Phosphate transport regulator</fullName>
    </recommendedName>
</protein>
<evidence type="ECO:0000313" key="3">
    <source>
        <dbReference type="Proteomes" id="UP000224915"/>
    </source>
</evidence>